<sequence length="275" mass="30781">MDIINYSASYKLLALARGHPYERDAYAALLSGLEEFDVCHVEQPVAQRVLGPAAAEEFDAIVCYDMPGVDFTSADAPQLLSPSARFRENYLDMLDAGVGMVYLHHAIAAWPAWPAYAEIVGGRFHYRPATLRDRQWPDSGYCHQVNHRISKLRDHPVTQGIPDSFEMTDELYLCPVFEDDVIPLLASDYCFEDDHFYSAASAVGGTMYSREGWTHPKGSHFVGWVKRQGNSPIVYLQGGDDGAAMSNKYFRQLVHNAVRWVSSEAAHAWARSNST</sequence>
<dbReference type="PANTHER" id="PTHR40469">
    <property type="entry name" value="SECRETED GLYCOSYL HYDROLASE"/>
    <property type="match status" value="1"/>
</dbReference>
<name>A0ABT3T583_9GAMM</name>
<gene>
    <name evidence="2" type="ORF">EYC82_08660</name>
</gene>
<organism evidence="2 3">
    <name type="scientific">Candidatus Marimicrobium litorale</name>
    <dbReference type="NCBI Taxonomy" id="2518991"/>
    <lineage>
        <taxon>Bacteria</taxon>
        <taxon>Pseudomonadati</taxon>
        <taxon>Pseudomonadota</taxon>
        <taxon>Gammaproteobacteria</taxon>
        <taxon>Cellvibrionales</taxon>
        <taxon>Halieaceae</taxon>
        <taxon>Marimicrobium</taxon>
    </lineage>
</organism>
<evidence type="ECO:0000313" key="3">
    <source>
        <dbReference type="Proteomes" id="UP001143304"/>
    </source>
</evidence>
<comment type="caution">
    <text evidence="2">The sequence shown here is derived from an EMBL/GenBank/DDBJ whole genome shotgun (WGS) entry which is preliminary data.</text>
</comment>
<keyword evidence="3" id="KW-1185">Reference proteome</keyword>
<dbReference type="Pfam" id="PF06283">
    <property type="entry name" value="ThuA"/>
    <property type="match status" value="1"/>
</dbReference>
<proteinExistence type="predicted"/>
<accession>A0ABT3T583</accession>
<dbReference type="InterPro" id="IPR029062">
    <property type="entry name" value="Class_I_gatase-like"/>
</dbReference>
<dbReference type="EMBL" id="SHNO01000001">
    <property type="protein sequence ID" value="MCX2977424.1"/>
    <property type="molecule type" value="Genomic_DNA"/>
</dbReference>
<feature type="domain" description="ThuA-like" evidence="1">
    <location>
        <begin position="54"/>
        <end position="261"/>
    </location>
</feature>
<dbReference type="InterPro" id="IPR029010">
    <property type="entry name" value="ThuA-like"/>
</dbReference>
<evidence type="ECO:0000259" key="1">
    <source>
        <dbReference type="Pfam" id="PF06283"/>
    </source>
</evidence>
<dbReference type="Proteomes" id="UP001143304">
    <property type="component" value="Unassembled WGS sequence"/>
</dbReference>
<evidence type="ECO:0000313" key="2">
    <source>
        <dbReference type="EMBL" id="MCX2977424.1"/>
    </source>
</evidence>
<dbReference type="PANTHER" id="PTHR40469:SF2">
    <property type="entry name" value="GALACTOSE-BINDING DOMAIN-LIKE SUPERFAMILY PROTEIN"/>
    <property type="match status" value="1"/>
</dbReference>
<dbReference type="RefSeq" id="WP_279249145.1">
    <property type="nucleotide sequence ID" value="NZ_SHNO01000001.1"/>
</dbReference>
<reference evidence="2" key="1">
    <citation type="submission" date="2019-02" db="EMBL/GenBank/DDBJ databases">
        <authorList>
            <person name="Li S.-H."/>
        </authorList>
    </citation>
    <scope>NUCLEOTIDE SEQUENCE</scope>
    <source>
        <strain evidence="2">IMCC11814</strain>
    </source>
</reference>
<dbReference type="Gene3D" id="3.40.50.880">
    <property type="match status" value="1"/>
</dbReference>
<dbReference type="SUPFAM" id="SSF52317">
    <property type="entry name" value="Class I glutamine amidotransferase-like"/>
    <property type="match status" value="1"/>
</dbReference>
<protein>
    <submittedName>
        <fullName evidence="2">ThuA domain-containing protein</fullName>
    </submittedName>
</protein>